<dbReference type="AlphaFoldDB" id="K1UHK6"/>
<organism evidence="1">
    <name type="scientific">human gut metagenome</name>
    <dbReference type="NCBI Taxonomy" id="408170"/>
    <lineage>
        <taxon>unclassified sequences</taxon>
        <taxon>metagenomes</taxon>
        <taxon>organismal metagenomes</taxon>
    </lineage>
</organism>
<gene>
    <name evidence="1" type="ORF">OBE_03624</name>
</gene>
<comment type="caution">
    <text evidence="1">The sequence shown here is derived from an EMBL/GenBank/DDBJ whole genome shotgun (WGS) entry which is preliminary data.</text>
</comment>
<evidence type="ECO:0000313" key="1">
    <source>
        <dbReference type="EMBL" id="EKC70971.1"/>
    </source>
</evidence>
<proteinExistence type="predicted"/>
<protein>
    <submittedName>
        <fullName evidence="1">Toxic anion resistance</fullName>
    </submittedName>
</protein>
<reference evidence="1" key="1">
    <citation type="journal article" date="2013" name="Environ. Microbiol.">
        <title>Microbiota from the distal guts of lean and obese adolescents exhibit partial functional redundancy besides clear differences in community structure.</title>
        <authorList>
            <person name="Ferrer M."/>
            <person name="Ruiz A."/>
            <person name="Lanza F."/>
            <person name="Haange S.B."/>
            <person name="Oberbach A."/>
            <person name="Till H."/>
            <person name="Bargiela R."/>
            <person name="Campoy C."/>
            <person name="Segura M.T."/>
            <person name="Richter M."/>
            <person name="von Bergen M."/>
            <person name="Seifert J."/>
            <person name="Suarez A."/>
        </authorList>
    </citation>
    <scope>NUCLEOTIDE SEQUENCE</scope>
</reference>
<feature type="non-terminal residue" evidence="1">
    <location>
        <position position="26"/>
    </location>
</feature>
<accession>K1UHK6</accession>
<sequence length="26" mass="2852">MASVETAKESERGIVDIETLKTTNQT</sequence>
<dbReference type="EMBL" id="AJWZ01002435">
    <property type="protein sequence ID" value="EKC70971.1"/>
    <property type="molecule type" value="Genomic_DNA"/>
</dbReference>
<name>K1UHK6_9ZZZZ</name>